<organism evidence="3 4">
    <name type="scientific">Rhododendron griersonianum</name>
    <dbReference type="NCBI Taxonomy" id="479676"/>
    <lineage>
        <taxon>Eukaryota</taxon>
        <taxon>Viridiplantae</taxon>
        <taxon>Streptophyta</taxon>
        <taxon>Embryophyta</taxon>
        <taxon>Tracheophyta</taxon>
        <taxon>Spermatophyta</taxon>
        <taxon>Magnoliopsida</taxon>
        <taxon>eudicotyledons</taxon>
        <taxon>Gunneridae</taxon>
        <taxon>Pentapetalae</taxon>
        <taxon>asterids</taxon>
        <taxon>Ericales</taxon>
        <taxon>Ericaceae</taxon>
        <taxon>Ericoideae</taxon>
        <taxon>Rhodoreae</taxon>
        <taxon>Rhododendron</taxon>
    </lineage>
</organism>
<dbReference type="SUPFAM" id="SSF81383">
    <property type="entry name" value="F-box domain"/>
    <property type="match status" value="1"/>
</dbReference>
<feature type="region of interest" description="Disordered" evidence="1">
    <location>
        <begin position="1"/>
        <end position="64"/>
    </location>
</feature>
<feature type="compositionally biased region" description="Polar residues" evidence="1">
    <location>
        <begin position="7"/>
        <end position="27"/>
    </location>
</feature>
<dbReference type="AlphaFoldDB" id="A0AAV6JF07"/>
<evidence type="ECO:0000259" key="2">
    <source>
        <dbReference type="Pfam" id="PF08387"/>
    </source>
</evidence>
<gene>
    <name evidence="3" type="ORF">RHGRI_019105</name>
</gene>
<feature type="domain" description="FBD" evidence="2">
    <location>
        <begin position="349"/>
        <end position="391"/>
    </location>
</feature>
<dbReference type="Pfam" id="PF08387">
    <property type="entry name" value="FBD"/>
    <property type="match status" value="1"/>
</dbReference>
<evidence type="ECO:0000313" key="3">
    <source>
        <dbReference type="EMBL" id="KAG5538412.1"/>
    </source>
</evidence>
<keyword evidence="4" id="KW-1185">Reference proteome</keyword>
<feature type="compositionally biased region" description="Basic residues" evidence="1">
    <location>
        <begin position="28"/>
        <end position="43"/>
    </location>
</feature>
<accession>A0AAV6JF07</accession>
<reference evidence="3" key="1">
    <citation type="submission" date="2020-08" db="EMBL/GenBank/DDBJ databases">
        <title>Plant Genome Project.</title>
        <authorList>
            <person name="Zhang R.-G."/>
        </authorList>
    </citation>
    <scope>NUCLEOTIDE SEQUENCE</scope>
    <source>
        <strain evidence="3">WSP0</strain>
        <tissue evidence="3">Leaf</tissue>
    </source>
</reference>
<dbReference type="InterPro" id="IPR036047">
    <property type="entry name" value="F-box-like_dom_sf"/>
</dbReference>
<sequence length="445" mass="51551">MGDGRQSRISRASNRNESSIVVTTRTSGSHRNRSPRTKQRKTSNKQQDQQRQEDEEEAQTLEIEPDRLSELPDSLLLHILSLLPSFNQVTRTVTLSIRWLNLWTFVPNFLFTHVNTDIVSSNHACVKFVSDFNRTLSQSRVSKVDKFTILSPYCSRFKSHVDSWLHFVTKNKVHHLTLAFVDMIDREDYVLPEHFYANSSLKIFGIDELRSCPALEVLELIDYCGFNCLKVSSPSLRELVLSSFEDPCDEEGDPFEEDDEEAYLAISAPNLRFIGVGGERTDFSIAELQKFNSRHARCAMGSTWVGKASWHFTLSGDISHKHRNLVPYRGDVLYDAYSFDVTDYFQSRKTIPECLLLHLKNVKIYGFRKTRLEVELVQFFIKNGKLLENMYICWQREDFQCISECCERQEIVDEEFSLLVSLPNAELISVESEEEFFKRRSRTGC</sequence>
<dbReference type="EMBL" id="JACTNZ010000007">
    <property type="protein sequence ID" value="KAG5538412.1"/>
    <property type="molecule type" value="Genomic_DNA"/>
</dbReference>
<dbReference type="Proteomes" id="UP000823749">
    <property type="component" value="Chromosome 7"/>
</dbReference>
<comment type="caution">
    <text evidence="3">The sequence shown here is derived from an EMBL/GenBank/DDBJ whole genome shotgun (WGS) entry which is preliminary data.</text>
</comment>
<evidence type="ECO:0000256" key="1">
    <source>
        <dbReference type="SAM" id="MobiDB-lite"/>
    </source>
</evidence>
<dbReference type="InterPro" id="IPR006566">
    <property type="entry name" value="FBD"/>
</dbReference>
<proteinExistence type="predicted"/>
<dbReference type="PANTHER" id="PTHR32212">
    <property type="entry name" value="CYCLIN-LIKE F-BOX"/>
    <property type="match status" value="1"/>
</dbReference>
<protein>
    <recommendedName>
        <fullName evidence="2">FBD domain-containing protein</fullName>
    </recommendedName>
</protein>
<name>A0AAV6JF07_9ERIC</name>
<dbReference type="PANTHER" id="PTHR32212:SF234">
    <property type="entry name" value="F-BOX_LRR-REPEAT PROTEIN 13-LIKE"/>
    <property type="match status" value="1"/>
</dbReference>
<evidence type="ECO:0000313" key="4">
    <source>
        <dbReference type="Proteomes" id="UP000823749"/>
    </source>
</evidence>